<protein>
    <recommendedName>
        <fullName evidence="2">NAD-dependent epimerase/dehydratase domain-containing protein</fullName>
    </recommendedName>
</protein>
<proteinExistence type="inferred from homology"/>
<dbReference type="SUPFAM" id="SSF51735">
    <property type="entry name" value="NAD(P)-binding Rossmann-fold domains"/>
    <property type="match status" value="1"/>
</dbReference>
<accession>A0A1F7UMV1</accession>
<evidence type="ECO:0000259" key="2">
    <source>
        <dbReference type="Pfam" id="PF01370"/>
    </source>
</evidence>
<gene>
    <name evidence="3" type="ORF">A3E39_00660</name>
</gene>
<dbReference type="PANTHER" id="PTHR43000">
    <property type="entry name" value="DTDP-D-GLUCOSE 4,6-DEHYDRATASE-RELATED"/>
    <property type="match status" value="1"/>
</dbReference>
<dbReference type="Pfam" id="PF01370">
    <property type="entry name" value="Epimerase"/>
    <property type="match status" value="1"/>
</dbReference>
<evidence type="ECO:0000256" key="1">
    <source>
        <dbReference type="ARBA" id="ARBA00007637"/>
    </source>
</evidence>
<feature type="domain" description="NAD-dependent epimerase/dehydratase" evidence="2">
    <location>
        <begin position="5"/>
        <end position="239"/>
    </location>
</feature>
<dbReference type="InterPro" id="IPR001509">
    <property type="entry name" value="Epimerase_deHydtase"/>
</dbReference>
<dbReference type="AlphaFoldDB" id="A0A1F7UMV1"/>
<dbReference type="Gene3D" id="3.40.50.720">
    <property type="entry name" value="NAD(P)-binding Rossmann-like Domain"/>
    <property type="match status" value="1"/>
</dbReference>
<dbReference type="EMBL" id="MGEH01000004">
    <property type="protein sequence ID" value="OGL79621.1"/>
    <property type="molecule type" value="Genomic_DNA"/>
</dbReference>
<dbReference type="InterPro" id="IPR036291">
    <property type="entry name" value="NAD(P)-bd_dom_sf"/>
</dbReference>
<evidence type="ECO:0000313" key="4">
    <source>
        <dbReference type="Proteomes" id="UP000176603"/>
    </source>
</evidence>
<evidence type="ECO:0000313" key="3">
    <source>
        <dbReference type="EMBL" id="OGL79621.1"/>
    </source>
</evidence>
<name>A0A1F7UMV1_9BACT</name>
<dbReference type="STRING" id="1802399.A3E39_00660"/>
<reference evidence="3 4" key="1">
    <citation type="journal article" date="2016" name="Nat. Commun.">
        <title>Thousands of microbial genomes shed light on interconnected biogeochemical processes in an aquifer system.</title>
        <authorList>
            <person name="Anantharaman K."/>
            <person name="Brown C.T."/>
            <person name="Hug L.A."/>
            <person name="Sharon I."/>
            <person name="Castelle C.J."/>
            <person name="Probst A.J."/>
            <person name="Thomas B.C."/>
            <person name="Singh A."/>
            <person name="Wilkins M.J."/>
            <person name="Karaoz U."/>
            <person name="Brodie E.L."/>
            <person name="Williams K.H."/>
            <person name="Hubbard S.S."/>
            <person name="Banfield J.F."/>
        </authorList>
    </citation>
    <scope>NUCLEOTIDE SEQUENCE [LARGE SCALE GENOMIC DNA]</scope>
</reference>
<sequence>MKQHILVTGGAGFIGSHLVDALLQAGHEVTVIDILSDRNRGNLNPKARNVNADLTKLETIGIVEALAPDVIFHFAGNASVPKSVADPVMDMEINYVATARLLDVASKIGVKRFVFSSTGGGLSSEYTTLPTPENTPSRPLSPYVKHKLASEELGEFYCIHRGLPFVALRFANVYGPRQTVTCGEANVIATFAHKMVRNEPVQVNGNGLQTRDYVYVDDVIDACLMLLDQTNAAGPLNVGSEHEINVSTLHRVMAQYLGYRVPVIKGPADTGASSRSCLDITKIRMTLGWKPTTSIQDGLKRTLDWHREEVERERAKAGLVREFAA</sequence>
<dbReference type="Proteomes" id="UP000176603">
    <property type="component" value="Unassembled WGS sequence"/>
</dbReference>
<dbReference type="Gene3D" id="3.90.25.10">
    <property type="entry name" value="UDP-galactose 4-epimerase, domain 1"/>
    <property type="match status" value="1"/>
</dbReference>
<comment type="similarity">
    <text evidence="1">Belongs to the NAD(P)-dependent epimerase/dehydratase family.</text>
</comment>
<organism evidence="3 4">
    <name type="scientific">Candidatus Uhrbacteria bacterium RIFCSPHIGHO2_12_FULL_60_25</name>
    <dbReference type="NCBI Taxonomy" id="1802399"/>
    <lineage>
        <taxon>Bacteria</taxon>
        <taxon>Candidatus Uhriibacteriota</taxon>
    </lineage>
</organism>
<comment type="caution">
    <text evidence="3">The sequence shown here is derived from an EMBL/GenBank/DDBJ whole genome shotgun (WGS) entry which is preliminary data.</text>
</comment>